<accession>A0ABT9XYI5</accession>
<dbReference type="RefSeq" id="WP_307409398.1">
    <property type="nucleotide sequence ID" value="NZ_JAUSTW010000005.1"/>
</dbReference>
<protein>
    <submittedName>
        <fullName evidence="1">Uncharacterized protein</fullName>
    </submittedName>
</protein>
<evidence type="ECO:0000313" key="1">
    <source>
        <dbReference type="EMBL" id="MDQ0199977.1"/>
    </source>
</evidence>
<gene>
    <name evidence="1" type="ORF">J2S10_003160</name>
</gene>
<sequence>MIVNININTGTIINEKGVFLLELTTVQEGVSNHYVELFLFFKGILKVLKYNGRC</sequence>
<name>A0ABT9XYI5_9BACI</name>
<evidence type="ECO:0000313" key="2">
    <source>
        <dbReference type="Proteomes" id="UP001224122"/>
    </source>
</evidence>
<dbReference type="Proteomes" id="UP001224122">
    <property type="component" value="Unassembled WGS sequence"/>
</dbReference>
<dbReference type="EMBL" id="JAUSTW010000005">
    <property type="protein sequence ID" value="MDQ0199977.1"/>
    <property type="molecule type" value="Genomic_DNA"/>
</dbReference>
<organism evidence="1 2">
    <name type="scientific">Neobacillus ginsengisoli</name>
    <dbReference type="NCBI Taxonomy" id="904295"/>
    <lineage>
        <taxon>Bacteria</taxon>
        <taxon>Bacillati</taxon>
        <taxon>Bacillota</taxon>
        <taxon>Bacilli</taxon>
        <taxon>Bacillales</taxon>
        <taxon>Bacillaceae</taxon>
        <taxon>Neobacillus</taxon>
    </lineage>
</organism>
<keyword evidence="2" id="KW-1185">Reference proteome</keyword>
<reference evidence="1 2" key="1">
    <citation type="submission" date="2023-07" db="EMBL/GenBank/DDBJ databases">
        <title>Genomic Encyclopedia of Type Strains, Phase IV (KMG-IV): sequencing the most valuable type-strain genomes for metagenomic binning, comparative biology and taxonomic classification.</title>
        <authorList>
            <person name="Goeker M."/>
        </authorList>
    </citation>
    <scope>NUCLEOTIDE SEQUENCE [LARGE SCALE GENOMIC DNA]</scope>
    <source>
        <strain evidence="1 2">DSM 27594</strain>
    </source>
</reference>
<comment type="caution">
    <text evidence="1">The sequence shown here is derived from an EMBL/GenBank/DDBJ whole genome shotgun (WGS) entry which is preliminary data.</text>
</comment>
<proteinExistence type="predicted"/>